<evidence type="ECO:0000313" key="1">
    <source>
        <dbReference type="EMBL" id="EAG9855420.1"/>
    </source>
</evidence>
<gene>
    <name evidence="1" type="ORF">D4C60_00260</name>
</gene>
<dbReference type="AlphaFoldDB" id="A0A473XMJ6"/>
<dbReference type="RefSeq" id="WP_061664520.1">
    <property type="nucleotide sequence ID" value="NZ_FFET01000001.1"/>
</dbReference>
<name>A0A473XMJ6_LISMN</name>
<evidence type="ECO:0000313" key="2">
    <source>
        <dbReference type="Proteomes" id="UP000548826"/>
    </source>
</evidence>
<organism evidence="1 2">
    <name type="scientific">Listeria monocytogenes</name>
    <dbReference type="NCBI Taxonomy" id="1639"/>
    <lineage>
        <taxon>Bacteria</taxon>
        <taxon>Bacillati</taxon>
        <taxon>Bacillota</taxon>
        <taxon>Bacilli</taxon>
        <taxon>Bacillales</taxon>
        <taxon>Listeriaceae</taxon>
        <taxon>Listeria</taxon>
    </lineage>
</organism>
<dbReference type="EMBL" id="AABEQV010000001">
    <property type="protein sequence ID" value="EAG9855420.1"/>
    <property type="molecule type" value="Genomic_DNA"/>
</dbReference>
<proteinExistence type="predicted"/>
<protein>
    <submittedName>
        <fullName evidence="1">Uncharacterized protein</fullName>
    </submittedName>
</protein>
<reference evidence="1 2" key="1">
    <citation type="submission" date="2019-04" db="EMBL/GenBank/DDBJ databases">
        <authorList>
            <person name="Ashton P.M."/>
            <person name="Dallman T."/>
            <person name="Nair S."/>
            <person name="De Pinna E."/>
            <person name="Peters T."/>
            <person name="Grant K."/>
        </authorList>
    </citation>
    <scope>NUCLEOTIDE SEQUENCE [LARGE SCALE GENOMIC DNA]</scope>
    <source>
        <strain evidence="1 2">429821</strain>
    </source>
</reference>
<sequence>MDLDKELNKLALTNLENLKEEIYKAASETVKDVKTSEDKENAIFALIAKLSVLSAHHSISFTKEAINIVKNVNQ</sequence>
<dbReference type="Proteomes" id="UP000548826">
    <property type="component" value="Unassembled WGS sequence"/>
</dbReference>
<comment type="caution">
    <text evidence="1">The sequence shown here is derived from an EMBL/GenBank/DDBJ whole genome shotgun (WGS) entry which is preliminary data.</text>
</comment>
<accession>A0A473XMJ6</accession>